<sequence length="843" mass="96302">MAFTKQGSQLLQGRSFHILWTIWTLAVALIIDRFLHSWITFAFMVLDHFGHILPICRAWSPSNFALATWCSISVAAFWAYVVLGSEHYRLATLRVILQGVQACSIKASYLRNDGLLNNTSYLWLLHRDGTIVSALILLGVTRSVGPLSFSLGIVQWILLPVLCIWLALWIRDQNIAWISSGSQFLLWPVVLFSRVLAESLHWSSFVMAVLYYWLPRHLDQWLSRLGRANRGNRASTQYRYWPLRPGEIRLLQVEPRRWLIGGTIHASLLHVQPSPTLEYDAVSYRWGDPALTEEILVDGRTMAVTKSALQVLLNCRTSWDRKTIWIDAICINQRDLDEKASQIRMMRDIYRNATRVVLYPILDWYARAAVPTLMQVLANGMITTGHPRKLRKLAIGQKESRRWHAVVDLFLSEYFTRVWVVQEVAVGQNVQLYYGGYYFDWPSFVTTVMQMVNPQCRDLLSVSSSAGKQRFQDSSTFEDIATMFALWQYNRMSEKRPLPLETALLCTTKFRASNSSDQIFALLGISDCADVEVLRPDYGRAPEEIFTGVSRFLLMTRGTSALQLLSAAGIGHNRDRCTIPSWAIDRDERRQTLILTDTWVSENSFKAAGETNAVVYAGKQNGTMVIRGILLNDEISCFSPAGILDFGGLQPGDEVHSTTFWYYKKMFCRAAIEMVHNHRLHMWNDDNMIDDDLWRALIANRIDRKLVTDTRWRVIAHAWAYCMDYIDVDNREFALRFHNLISRYGLKFEDVDYTSVLTYVNCFVEACHGRQFAITKTGSLCLTPPLAKVGDRIFVPFGAQVPCLVRKAEGNDGWELIGESYVQGLMMGEVMGRDGGIEDLPLI</sequence>
<comment type="caution">
    <text evidence="3">The sequence shown here is derived from an EMBL/GenBank/DDBJ whole genome shotgun (WGS) entry which is preliminary data.</text>
</comment>
<proteinExistence type="predicted"/>
<evidence type="ECO:0000256" key="1">
    <source>
        <dbReference type="SAM" id="Phobius"/>
    </source>
</evidence>
<keyword evidence="4" id="KW-1185">Reference proteome</keyword>
<feature type="transmembrane region" description="Helical" evidence="1">
    <location>
        <begin position="64"/>
        <end position="83"/>
    </location>
</feature>
<dbReference type="GeneID" id="68295622"/>
<accession>A0A9P3CLZ1</accession>
<dbReference type="RefSeq" id="XP_044661431.1">
    <property type="nucleotide sequence ID" value="XM_044805496.1"/>
</dbReference>
<dbReference type="AlphaFoldDB" id="A0A9P3CLZ1"/>
<dbReference type="PANTHER" id="PTHR24148:SF73">
    <property type="entry name" value="HET DOMAIN PROTEIN (AFU_ORTHOLOGUE AFUA_8G01020)"/>
    <property type="match status" value="1"/>
</dbReference>
<evidence type="ECO:0000313" key="3">
    <source>
        <dbReference type="EMBL" id="GIZ46944.1"/>
    </source>
</evidence>
<reference evidence="3 4" key="1">
    <citation type="submission" date="2021-01" db="EMBL/GenBank/DDBJ databases">
        <title>Cercospora kikuchii MAFF 305040 whole genome shotgun sequence.</title>
        <authorList>
            <person name="Kashiwa T."/>
            <person name="Suzuki T."/>
        </authorList>
    </citation>
    <scope>NUCLEOTIDE SEQUENCE [LARGE SCALE GENOMIC DNA]</scope>
    <source>
        <strain evidence="3 4">MAFF 305040</strain>
    </source>
</reference>
<evidence type="ECO:0000313" key="4">
    <source>
        <dbReference type="Proteomes" id="UP000825890"/>
    </source>
</evidence>
<dbReference type="InterPro" id="IPR052895">
    <property type="entry name" value="HetReg/Transcr_Mod"/>
</dbReference>
<feature type="domain" description="Heterokaryon incompatibility" evidence="2">
    <location>
        <begin position="279"/>
        <end position="423"/>
    </location>
</feature>
<dbReference type="InterPro" id="IPR010730">
    <property type="entry name" value="HET"/>
</dbReference>
<feature type="transmembrane region" description="Helical" evidence="1">
    <location>
        <begin position="20"/>
        <end position="43"/>
    </location>
</feature>
<keyword evidence="1" id="KW-1133">Transmembrane helix</keyword>
<evidence type="ECO:0000259" key="2">
    <source>
        <dbReference type="Pfam" id="PF06985"/>
    </source>
</evidence>
<keyword evidence="1" id="KW-0472">Membrane</keyword>
<name>A0A9P3CLZ1_9PEZI</name>
<dbReference type="OrthoDB" id="2157530at2759"/>
<organism evidence="3 4">
    <name type="scientific">Cercospora kikuchii</name>
    <dbReference type="NCBI Taxonomy" id="84275"/>
    <lineage>
        <taxon>Eukaryota</taxon>
        <taxon>Fungi</taxon>
        <taxon>Dikarya</taxon>
        <taxon>Ascomycota</taxon>
        <taxon>Pezizomycotina</taxon>
        <taxon>Dothideomycetes</taxon>
        <taxon>Dothideomycetidae</taxon>
        <taxon>Mycosphaerellales</taxon>
        <taxon>Mycosphaerellaceae</taxon>
        <taxon>Cercospora</taxon>
    </lineage>
</organism>
<dbReference type="EMBL" id="BOLY01000006">
    <property type="protein sequence ID" value="GIZ46944.1"/>
    <property type="molecule type" value="Genomic_DNA"/>
</dbReference>
<keyword evidence="1" id="KW-0812">Transmembrane</keyword>
<dbReference type="Proteomes" id="UP000825890">
    <property type="component" value="Unassembled WGS sequence"/>
</dbReference>
<dbReference type="Pfam" id="PF06985">
    <property type="entry name" value="HET"/>
    <property type="match status" value="1"/>
</dbReference>
<feature type="transmembrane region" description="Helical" evidence="1">
    <location>
        <begin position="147"/>
        <end position="170"/>
    </location>
</feature>
<dbReference type="PANTHER" id="PTHR24148">
    <property type="entry name" value="ANKYRIN REPEAT DOMAIN-CONTAINING PROTEIN 39 HOMOLOG-RELATED"/>
    <property type="match status" value="1"/>
</dbReference>
<dbReference type="Pfam" id="PF26639">
    <property type="entry name" value="Het-6_barrel"/>
    <property type="match status" value="1"/>
</dbReference>
<gene>
    <name evidence="3" type="ORF">CKM354_001004700</name>
</gene>
<protein>
    <recommendedName>
        <fullName evidence="2">Heterokaryon incompatibility domain-containing protein</fullName>
    </recommendedName>
</protein>